<comment type="caution">
    <text evidence="8">The sequence shown here is derived from an EMBL/GenBank/DDBJ whole genome shotgun (WGS) entry which is preliminary data.</text>
</comment>
<evidence type="ECO:0000256" key="4">
    <source>
        <dbReference type="ARBA" id="ARBA00022769"/>
    </source>
</evidence>
<keyword evidence="5" id="KW-0378">Hydrolase</keyword>
<evidence type="ECO:0000313" key="8">
    <source>
        <dbReference type="EMBL" id="MFN2975068.1"/>
    </source>
</evidence>
<feature type="compositionally biased region" description="Basic residues" evidence="7">
    <location>
        <begin position="1"/>
        <end position="20"/>
    </location>
</feature>
<dbReference type="PANTHER" id="PTHR31290:SF5">
    <property type="entry name" value="UV-DAMAGE ENDONUCLEASE"/>
    <property type="match status" value="1"/>
</dbReference>
<reference evidence="8 9" key="1">
    <citation type="submission" date="2024-12" db="EMBL/GenBank/DDBJ databases">
        <authorList>
            <person name="Lee Y."/>
        </authorList>
    </citation>
    <scope>NUCLEOTIDE SEQUENCE [LARGE SCALE GENOMIC DNA]</scope>
    <source>
        <strain evidence="8 9">03SUJ4</strain>
    </source>
</reference>
<evidence type="ECO:0000313" key="9">
    <source>
        <dbReference type="Proteomes" id="UP001634747"/>
    </source>
</evidence>
<feature type="compositionally biased region" description="Basic and acidic residues" evidence="7">
    <location>
        <begin position="51"/>
        <end position="65"/>
    </location>
</feature>
<evidence type="ECO:0000256" key="5">
    <source>
        <dbReference type="ARBA" id="ARBA00022801"/>
    </source>
</evidence>
<evidence type="ECO:0000256" key="6">
    <source>
        <dbReference type="ARBA" id="ARBA00023204"/>
    </source>
</evidence>
<accession>A0ABW9KIM9</accession>
<protein>
    <submittedName>
        <fullName evidence="8">UV DNA damage repair endonuclease UvsE</fullName>
    </submittedName>
</protein>
<dbReference type="SUPFAM" id="SSF51658">
    <property type="entry name" value="Xylose isomerase-like"/>
    <property type="match status" value="1"/>
</dbReference>
<proteinExistence type="predicted"/>
<dbReference type="InterPro" id="IPR004601">
    <property type="entry name" value="UvdE"/>
</dbReference>
<organism evidence="8 9">
    <name type="scientific">Terriglobus aquaticus</name>
    <dbReference type="NCBI Taxonomy" id="940139"/>
    <lineage>
        <taxon>Bacteria</taxon>
        <taxon>Pseudomonadati</taxon>
        <taxon>Acidobacteriota</taxon>
        <taxon>Terriglobia</taxon>
        <taxon>Terriglobales</taxon>
        <taxon>Acidobacteriaceae</taxon>
        <taxon>Terriglobus</taxon>
    </lineage>
</organism>
<keyword evidence="1" id="KW-0540">Nuclease</keyword>
<dbReference type="PANTHER" id="PTHR31290">
    <property type="entry name" value="UV-DAMAGE ENDONUCLEASE"/>
    <property type="match status" value="1"/>
</dbReference>
<keyword evidence="2 8" id="KW-0255">Endonuclease</keyword>
<feature type="compositionally biased region" description="Basic residues" evidence="7">
    <location>
        <begin position="35"/>
        <end position="48"/>
    </location>
</feature>
<name>A0ABW9KIM9_9BACT</name>
<evidence type="ECO:0000256" key="2">
    <source>
        <dbReference type="ARBA" id="ARBA00022759"/>
    </source>
</evidence>
<dbReference type="Gene3D" id="3.20.20.150">
    <property type="entry name" value="Divalent-metal-dependent TIM barrel enzymes"/>
    <property type="match status" value="1"/>
</dbReference>
<dbReference type="NCBIfam" id="TIGR00629">
    <property type="entry name" value="uvde"/>
    <property type="match status" value="1"/>
</dbReference>
<keyword evidence="9" id="KW-1185">Reference proteome</keyword>
<keyword evidence="3" id="KW-0227">DNA damage</keyword>
<dbReference type="GO" id="GO:0004519">
    <property type="term" value="F:endonuclease activity"/>
    <property type="evidence" value="ECO:0007669"/>
    <property type="project" value="UniProtKB-KW"/>
</dbReference>
<evidence type="ECO:0000256" key="3">
    <source>
        <dbReference type="ARBA" id="ARBA00022763"/>
    </source>
</evidence>
<feature type="region of interest" description="Disordered" evidence="7">
    <location>
        <begin position="1"/>
        <end position="65"/>
    </location>
</feature>
<evidence type="ECO:0000256" key="1">
    <source>
        <dbReference type="ARBA" id="ARBA00022722"/>
    </source>
</evidence>
<dbReference type="Pfam" id="PF03851">
    <property type="entry name" value="UvdE"/>
    <property type="match status" value="1"/>
</dbReference>
<keyword evidence="6" id="KW-0234">DNA repair</keyword>
<dbReference type="EMBL" id="JBJYXY010000001">
    <property type="protein sequence ID" value="MFN2975068.1"/>
    <property type="molecule type" value="Genomic_DNA"/>
</dbReference>
<dbReference type="RefSeq" id="WP_263413393.1">
    <property type="nucleotide sequence ID" value="NZ_BAABBH010000001.1"/>
</dbReference>
<sequence length="437" mass="49416">MAAKKAAAKKAAAKKAAAKKAAKELTPAQQEREAKRKAKEKVTKKKAAMKAARERQKQEAAEEAERRLIDPMSYCRMPATDADGLTMPPFPAEAMRLGFPVKVMGAPGLKSNDTRGWRLNPHLRVSLGYLCDIFAYLRKHDIRMYRMSSDLAPYHTHPDMPQFHGMVEESRDDLAHVGRMARAQGLRLSFHPSQYIVLNSDNETLTKKSIADLESQATMLDYMELGPEAVMVVHVGGAYGNREVGTANWVKTWPRLSERVQRRLVLENDDIRFSAADVLSVHERTGVKCVFDYQHHWCFNPEGLGMVETLERFLKTWPDGVRPKMHYSCARTEMREIKRKSKKTGLIETVLQPPIWTGHADFNNPFETITFLRSIQHLDTDIMLESKAKDLSLLRLRNDIAKYAPDLAARYAIKLDAPVEDAGEIVEDEAEMVAEAA</sequence>
<dbReference type="InterPro" id="IPR036237">
    <property type="entry name" value="Xyl_isomerase-like_sf"/>
</dbReference>
<dbReference type="Proteomes" id="UP001634747">
    <property type="component" value="Unassembled WGS sequence"/>
</dbReference>
<gene>
    <name evidence="8" type="primary">uvsE</name>
    <name evidence="8" type="ORF">ACK2TP_04775</name>
</gene>
<evidence type="ECO:0000256" key="7">
    <source>
        <dbReference type="SAM" id="MobiDB-lite"/>
    </source>
</evidence>
<keyword evidence="4" id="KW-0228">DNA excision</keyword>